<evidence type="ECO:0000256" key="10">
    <source>
        <dbReference type="ARBA" id="ARBA00023136"/>
    </source>
</evidence>
<dbReference type="InterPro" id="IPR027417">
    <property type="entry name" value="P-loop_NTPase"/>
</dbReference>
<keyword evidence="9" id="KW-0445">Lipid transport</keyword>
<sequence length="602" mass="63304">MSSSEAAAAKPAKPGPLGLVLAPIRGQLMAAAVLAAVGTMLTLVPLAGIAHIARIVFAGLGAGDSASAPAWTDIGWTVIASVACMFAGMGLISAGELTAHLADNRLTHRLRLAAAQRLSQVPLGWFTSKASGEVKQAMQDDIGTLHSLTAHFYTAVGRAAGAIVISVAYLFAQDWRMALAALLPFPGFFLFLRRAMKAGAANMQEFVERLGRLNGATVEFVGGIPVVKAFGDAGKAHRGYREAVDAFAEAFASFTRPLVAAMGHAHAMIAPVTVLGVVLGFGTLFVGLGWMAPVDLLPFALVAPGICAPLLLLHTLLHDLGSAAGAAQRVQALLETPVLEPLTSGQAQIPEGHEVRFENVGYSYGGERRTLSNINFTLEPGTVTAIVGPSGAGKSTLARLLLRFFDPDEGHITLGGADLRRIESAQLYRRIGFVLQEVRLIHASVRDNIALGRPSATQQEIEDAARTANIHERILALPRGYDSVIGEDAQLSGGELQRASIARAVLLDPPVLVLDEATAAADAGNEMAVQGALSRFARGRTVMVIAHRLDTVMHADRILVVEDGAIVEQGRHEQLLAQGGCYARLWAQGGYASSEATEEASC</sequence>
<dbReference type="InterPro" id="IPR036640">
    <property type="entry name" value="ABC1_TM_sf"/>
</dbReference>
<evidence type="ECO:0000256" key="5">
    <source>
        <dbReference type="ARBA" id="ARBA00022741"/>
    </source>
</evidence>
<keyword evidence="2" id="KW-0813">Transport</keyword>
<dbReference type="Proteomes" id="UP000006876">
    <property type="component" value="Chromosome"/>
</dbReference>
<dbReference type="InterPro" id="IPR039421">
    <property type="entry name" value="Type_1_exporter"/>
</dbReference>
<dbReference type="KEGG" id="axy:AXYL_05461"/>
<evidence type="ECO:0000313" key="15">
    <source>
        <dbReference type="Proteomes" id="UP000006876"/>
    </source>
</evidence>
<comment type="subcellular location">
    <subcellularLocation>
        <location evidence="1">Cell membrane</location>
        <topology evidence="1">Multi-pass membrane protein</topology>
    </subcellularLocation>
</comment>
<keyword evidence="3" id="KW-1003">Cell membrane</keyword>
<gene>
    <name evidence="14" type="ordered locus">AXYL_05461</name>
</gene>
<feature type="domain" description="ABC transmembrane type-1" evidence="13">
    <location>
        <begin position="30"/>
        <end position="322"/>
    </location>
</feature>
<keyword evidence="4 11" id="KW-0812">Transmembrane</keyword>
<dbReference type="PROSITE" id="PS50893">
    <property type="entry name" value="ABC_TRANSPORTER_2"/>
    <property type="match status" value="1"/>
</dbReference>
<dbReference type="GO" id="GO:0006869">
    <property type="term" value="P:lipid transport"/>
    <property type="evidence" value="ECO:0007669"/>
    <property type="project" value="UniProtKB-KW"/>
</dbReference>
<dbReference type="GO" id="GO:0005886">
    <property type="term" value="C:plasma membrane"/>
    <property type="evidence" value="ECO:0007669"/>
    <property type="project" value="UniProtKB-SubCell"/>
</dbReference>
<evidence type="ECO:0000256" key="1">
    <source>
        <dbReference type="ARBA" id="ARBA00004651"/>
    </source>
</evidence>
<accession>E3HWE8</accession>
<dbReference type="GO" id="GO:0016887">
    <property type="term" value="F:ATP hydrolysis activity"/>
    <property type="evidence" value="ECO:0007669"/>
    <property type="project" value="InterPro"/>
</dbReference>
<protein>
    <submittedName>
        <fullName evidence="14">ABC transporter family protein 84</fullName>
        <ecNumber evidence="14">3.6.3.-</ecNumber>
    </submittedName>
</protein>
<dbReference type="PANTHER" id="PTHR24221:SF654">
    <property type="entry name" value="ATP-BINDING CASSETTE SUB-FAMILY B MEMBER 6"/>
    <property type="match status" value="1"/>
</dbReference>
<dbReference type="Pfam" id="PF00005">
    <property type="entry name" value="ABC_tran"/>
    <property type="match status" value="1"/>
</dbReference>
<dbReference type="InterPro" id="IPR003439">
    <property type="entry name" value="ABC_transporter-like_ATP-bd"/>
</dbReference>
<evidence type="ECO:0000259" key="12">
    <source>
        <dbReference type="PROSITE" id="PS50893"/>
    </source>
</evidence>
<keyword evidence="10 11" id="KW-0472">Membrane</keyword>
<dbReference type="OrthoDB" id="9806127at2"/>
<feature type="domain" description="ABC transporter" evidence="12">
    <location>
        <begin position="355"/>
        <end position="588"/>
    </location>
</feature>
<dbReference type="InterPro" id="IPR003593">
    <property type="entry name" value="AAA+_ATPase"/>
</dbReference>
<keyword evidence="8 11" id="KW-1133">Transmembrane helix</keyword>
<dbReference type="GO" id="GO:0140359">
    <property type="term" value="F:ABC-type transporter activity"/>
    <property type="evidence" value="ECO:0007669"/>
    <property type="project" value="InterPro"/>
</dbReference>
<evidence type="ECO:0000313" key="14">
    <source>
        <dbReference type="EMBL" id="ADP18761.1"/>
    </source>
</evidence>
<evidence type="ECO:0000256" key="2">
    <source>
        <dbReference type="ARBA" id="ARBA00022448"/>
    </source>
</evidence>
<feature type="transmembrane region" description="Helical" evidence="11">
    <location>
        <begin position="152"/>
        <end position="171"/>
    </location>
</feature>
<dbReference type="Gene3D" id="3.40.50.300">
    <property type="entry name" value="P-loop containing nucleotide triphosphate hydrolases"/>
    <property type="match status" value="1"/>
</dbReference>
<dbReference type="RefSeq" id="WP_013396064.1">
    <property type="nucleotide sequence ID" value="NC_014640.1"/>
</dbReference>
<feature type="transmembrane region" description="Helical" evidence="11">
    <location>
        <begin position="74"/>
        <end position="102"/>
    </location>
</feature>
<feature type="transmembrane region" description="Helical" evidence="11">
    <location>
        <begin position="177"/>
        <end position="196"/>
    </location>
</feature>
<evidence type="ECO:0000259" key="13">
    <source>
        <dbReference type="PROSITE" id="PS50929"/>
    </source>
</evidence>
<keyword evidence="6" id="KW-0067">ATP-binding</keyword>
<dbReference type="Gene3D" id="1.20.1560.10">
    <property type="entry name" value="ABC transporter type 1, transmembrane domain"/>
    <property type="match status" value="1"/>
</dbReference>
<keyword evidence="14" id="KW-0378">Hydrolase</keyword>
<dbReference type="PROSITE" id="PS50929">
    <property type="entry name" value="ABC_TM1F"/>
    <property type="match status" value="1"/>
</dbReference>
<name>E3HWE8_ACHXA</name>
<evidence type="ECO:0000256" key="4">
    <source>
        <dbReference type="ARBA" id="ARBA00022692"/>
    </source>
</evidence>
<keyword evidence="5" id="KW-0547">Nucleotide-binding</keyword>
<evidence type="ECO:0000256" key="9">
    <source>
        <dbReference type="ARBA" id="ARBA00023055"/>
    </source>
</evidence>
<dbReference type="AlphaFoldDB" id="E3HWE8"/>
<dbReference type="eggNOG" id="COG1132">
    <property type="taxonomic scope" value="Bacteria"/>
</dbReference>
<dbReference type="FunFam" id="3.40.50.300:FF:000221">
    <property type="entry name" value="Multidrug ABC transporter ATP-binding protein"/>
    <property type="match status" value="1"/>
</dbReference>
<dbReference type="SUPFAM" id="SSF52540">
    <property type="entry name" value="P-loop containing nucleoside triphosphate hydrolases"/>
    <property type="match status" value="1"/>
</dbReference>
<evidence type="ECO:0000256" key="8">
    <source>
        <dbReference type="ARBA" id="ARBA00022989"/>
    </source>
</evidence>
<dbReference type="STRING" id="762376.AXYL_05461"/>
<dbReference type="HOGENOM" id="CLU_000604_84_9_4"/>
<evidence type="ECO:0000256" key="11">
    <source>
        <dbReference type="SAM" id="Phobius"/>
    </source>
</evidence>
<feature type="transmembrane region" description="Helical" evidence="11">
    <location>
        <begin position="268"/>
        <end position="290"/>
    </location>
</feature>
<keyword evidence="7" id="KW-1278">Translocase</keyword>
<evidence type="ECO:0000256" key="6">
    <source>
        <dbReference type="ARBA" id="ARBA00022840"/>
    </source>
</evidence>
<dbReference type="SMART" id="SM00382">
    <property type="entry name" value="AAA"/>
    <property type="match status" value="1"/>
</dbReference>
<dbReference type="InterPro" id="IPR011527">
    <property type="entry name" value="ABC1_TM_dom"/>
</dbReference>
<dbReference type="Pfam" id="PF00664">
    <property type="entry name" value="ABC_membrane"/>
    <property type="match status" value="1"/>
</dbReference>
<dbReference type="PROSITE" id="PS00211">
    <property type="entry name" value="ABC_TRANSPORTER_1"/>
    <property type="match status" value="1"/>
</dbReference>
<proteinExistence type="predicted"/>
<dbReference type="PANTHER" id="PTHR24221">
    <property type="entry name" value="ATP-BINDING CASSETTE SUB-FAMILY B"/>
    <property type="match status" value="1"/>
</dbReference>
<reference evidence="14 15" key="1">
    <citation type="journal article" date="2011" name="J. Bacteriol.">
        <title>Complete genome sequence of the haloaromatic acid-degrading bacterium Achromobacter xylosoxidans A8.</title>
        <authorList>
            <person name="Strnad H."/>
            <person name="Ridl J."/>
            <person name="Paces J."/>
            <person name="Kolar M."/>
            <person name="Vlcek C."/>
            <person name="Paces V."/>
        </authorList>
    </citation>
    <scope>NUCLEOTIDE SEQUENCE [LARGE SCALE GENOMIC DNA]</scope>
    <source>
        <strain evidence="14 15">A8</strain>
    </source>
</reference>
<dbReference type="EMBL" id="CP002287">
    <property type="protein sequence ID" value="ADP18761.1"/>
    <property type="molecule type" value="Genomic_DNA"/>
</dbReference>
<organism evidence="14 15">
    <name type="scientific">Achromobacter xylosoxidans (strain A8)</name>
    <dbReference type="NCBI Taxonomy" id="762376"/>
    <lineage>
        <taxon>Bacteria</taxon>
        <taxon>Pseudomonadati</taxon>
        <taxon>Pseudomonadota</taxon>
        <taxon>Betaproteobacteria</taxon>
        <taxon>Burkholderiales</taxon>
        <taxon>Alcaligenaceae</taxon>
        <taxon>Achromobacter</taxon>
    </lineage>
</organism>
<dbReference type="EC" id="3.6.3.-" evidence="14"/>
<dbReference type="GO" id="GO:0005524">
    <property type="term" value="F:ATP binding"/>
    <property type="evidence" value="ECO:0007669"/>
    <property type="project" value="UniProtKB-KW"/>
</dbReference>
<dbReference type="PATRIC" id="fig|762376.5.peg.5465"/>
<dbReference type="SUPFAM" id="SSF90123">
    <property type="entry name" value="ABC transporter transmembrane region"/>
    <property type="match status" value="1"/>
</dbReference>
<dbReference type="InterPro" id="IPR017871">
    <property type="entry name" value="ABC_transporter-like_CS"/>
</dbReference>
<feature type="transmembrane region" description="Helical" evidence="11">
    <location>
        <begin position="28"/>
        <end position="54"/>
    </location>
</feature>
<evidence type="ECO:0000256" key="7">
    <source>
        <dbReference type="ARBA" id="ARBA00022967"/>
    </source>
</evidence>
<evidence type="ECO:0000256" key="3">
    <source>
        <dbReference type="ARBA" id="ARBA00022475"/>
    </source>
</evidence>